<evidence type="ECO:0000259" key="2">
    <source>
        <dbReference type="Pfam" id="PF03372"/>
    </source>
</evidence>
<feature type="domain" description="Endonuclease/exonuclease/phosphatase" evidence="2">
    <location>
        <begin position="61"/>
        <end position="322"/>
    </location>
</feature>
<comment type="caution">
    <text evidence="3">The sequence shown here is derived from an EMBL/GenBank/DDBJ whole genome shotgun (WGS) entry which is preliminary data.</text>
</comment>
<proteinExistence type="predicted"/>
<gene>
    <name evidence="3" type="ORF">J1792_18105</name>
</gene>
<dbReference type="InterPro" id="IPR005135">
    <property type="entry name" value="Endo/exonuclease/phosphatase"/>
</dbReference>
<protein>
    <submittedName>
        <fullName evidence="3">Endonuclease/exonuclease/phosphatase family protein</fullName>
    </submittedName>
</protein>
<dbReference type="InterPro" id="IPR036691">
    <property type="entry name" value="Endo/exonu/phosph_ase_sf"/>
</dbReference>
<evidence type="ECO:0000256" key="1">
    <source>
        <dbReference type="SAM" id="MobiDB-lite"/>
    </source>
</evidence>
<dbReference type="Pfam" id="PF03372">
    <property type="entry name" value="Exo_endo_phos"/>
    <property type="match status" value="1"/>
</dbReference>
<dbReference type="EMBL" id="JAFMOF010000002">
    <property type="protein sequence ID" value="MBO0654623.1"/>
    <property type="molecule type" value="Genomic_DNA"/>
</dbReference>
<keyword evidence="3" id="KW-0378">Hydrolase</keyword>
<dbReference type="RefSeq" id="WP_207247698.1">
    <property type="nucleotide sequence ID" value="NZ_JAFMOF010000002.1"/>
</dbReference>
<reference evidence="3" key="1">
    <citation type="submission" date="2021-03" db="EMBL/GenBank/DDBJ databases">
        <title>Streptomyces strains.</title>
        <authorList>
            <person name="Lund M.B."/>
            <person name="Toerring T."/>
        </authorList>
    </citation>
    <scope>NUCLEOTIDE SEQUENCE</scope>
    <source>
        <strain evidence="3">JCM 4242</strain>
    </source>
</reference>
<dbReference type="GO" id="GO:0004519">
    <property type="term" value="F:endonuclease activity"/>
    <property type="evidence" value="ECO:0007669"/>
    <property type="project" value="UniProtKB-KW"/>
</dbReference>
<keyword evidence="3" id="KW-0255">Endonuclease</keyword>
<dbReference type="Proteomes" id="UP000664781">
    <property type="component" value="Unassembled WGS sequence"/>
</dbReference>
<sequence length="332" mass="36422">MNRTAHAVPEPPDRPRLLSARRDEDLINEPVISDATGWLVTDGRTTTDARRQVAGNARLVTYNTLTGGIDSDGGEWRRRRQIEFLASLDADIIALQELRRWDEGGWWRLWGAANALGMVPLPPVLSARGRGNHLALLYRPATVRIDDYEPDAASGTFHHGLGRARLSIKGQPLLTVLFTHLCVLGGAERYAEAQWLAGYGGAYEGEPQRVVLAGDLNSIGANDPEPDWSRMPANLRARHCHLTAGGTFGDTDRRALQLLSLAGFRDPFEVLGQATPRTVGYWSPQEAVDHRRDFILANTHVADHIAAAAVHDSKATRALSDHLPVVLDLQAP</sequence>
<accession>A0A939FN19</accession>
<dbReference type="SUPFAM" id="SSF56219">
    <property type="entry name" value="DNase I-like"/>
    <property type="match status" value="1"/>
</dbReference>
<organism evidence="3 4">
    <name type="scientific">Streptomyces triculaminicus</name>
    <dbReference type="NCBI Taxonomy" id="2816232"/>
    <lineage>
        <taxon>Bacteria</taxon>
        <taxon>Bacillati</taxon>
        <taxon>Actinomycetota</taxon>
        <taxon>Actinomycetes</taxon>
        <taxon>Kitasatosporales</taxon>
        <taxon>Streptomycetaceae</taxon>
        <taxon>Streptomyces</taxon>
    </lineage>
</organism>
<keyword evidence="4" id="KW-1185">Reference proteome</keyword>
<dbReference type="Gene3D" id="3.60.10.10">
    <property type="entry name" value="Endonuclease/exonuclease/phosphatase"/>
    <property type="match status" value="1"/>
</dbReference>
<evidence type="ECO:0000313" key="3">
    <source>
        <dbReference type="EMBL" id="MBO0654623.1"/>
    </source>
</evidence>
<evidence type="ECO:0000313" key="4">
    <source>
        <dbReference type="Proteomes" id="UP000664781"/>
    </source>
</evidence>
<name>A0A939FN19_9ACTN</name>
<feature type="region of interest" description="Disordered" evidence="1">
    <location>
        <begin position="1"/>
        <end position="20"/>
    </location>
</feature>
<keyword evidence="3" id="KW-0540">Nuclease</keyword>
<dbReference type="AlphaFoldDB" id="A0A939FN19"/>
<feature type="compositionally biased region" description="Basic and acidic residues" evidence="1">
    <location>
        <begin position="11"/>
        <end position="20"/>
    </location>
</feature>